<evidence type="ECO:0000256" key="2">
    <source>
        <dbReference type="SAM" id="Phobius"/>
    </source>
</evidence>
<comment type="caution">
    <text evidence="3">The sequence shown here is derived from an EMBL/GenBank/DDBJ whole genome shotgun (WGS) entry which is preliminary data.</text>
</comment>
<feature type="compositionally biased region" description="Low complexity" evidence="1">
    <location>
        <begin position="1"/>
        <end position="37"/>
    </location>
</feature>
<evidence type="ECO:0000313" key="3">
    <source>
        <dbReference type="EMBL" id="GAA2482247.1"/>
    </source>
</evidence>
<reference evidence="3 4" key="1">
    <citation type="journal article" date="2019" name="Int. J. Syst. Evol. Microbiol.">
        <title>The Global Catalogue of Microorganisms (GCM) 10K type strain sequencing project: providing services to taxonomists for standard genome sequencing and annotation.</title>
        <authorList>
            <consortium name="The Broad Institute Genomics Platform"/>
            <consortium name="The Broad Institute Genome Sequencing Center for Infectious Disease"/>
            <person name="Wu L."/>
            <person name="Ma J."/>
        </authorList>
    </citation>
    <scope>NUCLEOTIDE SEQUENCE [LARGE SCALE GENOMIC DNA]</scope>
    <source>
        <strain evidence="3 4">JCM 16259</strain>
    </source>
</reference>
<evidence type="ECO:0000313" key="4">
    <source>
        <dbReference type="Proteomes" id="UP001500730"/>
    </source>
</evidence>
<dbReference type="Proteomes" id="UP001500730">
    <property type="component" value="Unassembled WGS sequence"/>
</dbReference>
<protein>
    <recommendedName>
        <fullName evidence="5">DUF4245 domain-containing protein</fullName>
    </recommendedName>
</protein>
<dbReference type="EMBL" id="BAAARE010000008">
    <property type="protein sequence ID" value="GAA2482247.1"/>
    <property type="molecule type" value="Genomic_DNA"/>
</dbReference>
<feature type="transmembrane region" description="Helical" evidence="2">
    <location>
        <begin position="53"/>
        <end position="71"/>
    </location>
</feature>
<feature type="region of interest" description="Disordered" evidence="1">
    <location>
        <begin position="1"/>
        <end position="44"/>
    </location>
</feature>
<organism evidence="3 4">
    <name type="scientific">Terrabacter carboxydivorans</name>
    <dbReference type="NCBI Taxonomy" id="619730"/>
    <lineage>
        <taxon>Bacteria</taxon>
        <taxon>Bacillati</taxon>
        <taxon>Actinomycetota</taxon>
        <taxon>Actinomycetes</taxon>
        <taxon>Micrococcales</taxon>
        <taxon>Intrasporangiaceae</taxon>
        <taxon>Terrabacter</taxon>
    </lineage>
</organism>
<dbReference type="RefSeq" id="WP_344254753.1">
    <property type="nucleotide sequence ID" value="NZ_BAAARE010000008.1"/>
</dbReference>
<keyword evidence="2" id="KW-1133">Transmembrane helix</keyword>
<dbReference type="InterPro" id="IPR025339">
    <property type="entry name" value="DUF4245"/>
</dbReference>
<accession>A0ABN3LE81</accession>
<proteinExistence type="predicted"/>
<sequence length="235" mass="23478">MSTPTTPSSPSAESTPASASAPAEGAATDTVASEPSTPAAPPSRYSLGTFPNMFRSMFVIGLFVLALVAIVPRITQVQRPAVDAAGKASQVAALTTWPVELPRGLGQGWVPTVATYAPGTEKVPTFTTVWTTPSGADIALKQAVGATQGWVARSVNDGSAAGTATVKSRAFERFVASDKGQIAYVVKGQGAKGLTLVAGGTAPEDELKAFVAALAPVTPAPGVSPAPAASSGATG</sequence>
<evidence type="ECO:0008006" key="5">
    <source>
        <dbReference type="Google" id="ProtNLM"/>
    </source>
</evidence>
<evidence type="ECO:0000256" key="1">
    <source>
        <dbReference type="SAM" id="MobiDB-lite"/>
    </source>
</evidence>
<keyword evidence="2" id="KW-0812">Transmembrane</keyword>
<gene>
    <name evidence="3" type="ORF">GCM10009858_20050</name>
</gene>
<keyword evidence="4" id="KW-1185">Reference proteome</keyword>
<keyword evidence="2" id="KW-0472">Membrane</keyword>
<dbReference type="Pfam" id="PF14030">
    <property type="entry name" value="DUF4245"/>
    <property type="match status" value="1"/>
</dbReference>
<name>A0ABN3LE81_9MICO</name>